<keyword evidence="3" id="KW-1185">Reference proteome</keyword>
<dbReference type="Gene3D" id="3.40.630.10">
    <property type="entry name" value="Zn peptidases"/>
    <property type="match status" value="1"/>
</dbReference>
<dbReference type="InterPro" id="IPR007484">
    <property type="entry name" value="Peptidase_M28"/>
</dbReference>
<dbReference type="SUPFAM" id="SSF53187">
    <property type="entry name" value="Zn-dependent exopeptidases"/>
    <property type="match status" value="1"/>
</dbReference>
<dbReference type="Pfam" id="PF04389">
    <property type="entry name" value="Peptidase_M28"/>
    <property type="match status" value="1"/>
</dbReference>
<comment type="caution">
    <text evidence="2">The sequence shown here is derived from an EMBL/GenBank/DDBJ whole genome shotgun (WGS) entry which is preliminary data.</text>
</comment>
<evidence type="ECO:0000313" key="3">
    <source>
        <dbReference type="Proteomes" id="UP000823486"/>
    </source>
</evidence>
<protein>
    <submittedName>
        <fullName evidence="2">Aminopeptidase-like protein</fullName>
    </submittedName>
</protein>
<proteinExistence type="predicted"/>
<dbReference type="Proteomes" id="UP000823486">
    <property type="component" value="Unassembled WGS sequence"/>
</dbReference>
<name>A0ABS2QI45_9BACI</name>
<accession>A0ABS2QI45</accession>
<dbReference type="EMBL" id="JAFBFI010000008">
    <property type="protein sequence ID" value="MBM7692812.1"/>
    <property type="molecule type" value="Genomic_DNA"/>
</dbReference>
<organism evidence="2 3">
    <name type="scientific">Peribacillus deserti</name>
    <dbReference type="NCBI Taxonomy" id="673318"/>
    <lineage>
        <taxon>Bacteria</taxon>
        <taxon>Bacillati</taxon>
        <taxon>Bacillota</taxon>
        <taxon>Bacilli</taxon>
        <taxon>Bacillales</taxon>
        <taxon>Bacillaceae</taxon>
        <taxon>Peribacillus</taxon>
    </lineage>
</organism>
<reference evidence="2 3" key="1">
    <citation type="submission" date="2021-01" db="EMBL/GenBank/DDBJ databases">
        <title>Genomic Encyclopedia of Type Strains, Phase IV (KMG-IV): sequencing the most valuable type-strain genomes for metagenomic binning, comparative biology and taxonomic classification.</title>
        <authorList>
            <person name="Goeker M."/>
        </authorList>
    </citation>
    <scope>NUCLEOTIDE SEQUENCE [LARGE SCALE GENOMIC DNA]</scope>
    <source>
        <strain evidence="2 3">DSM 105482</strain>
    </source>
</reference>
<gene>
    <name evidence="2" type="ORF">JOC77_002243</name>
</gene>
<evidence type="ECO:0000259" key="1">
    <source>
        <dbReference type="Pfam" id="PF04389"/>
    </source>
</evidence>
<feature type="domain" description="Peptidase M28" evidence="1">
    <location>
        <begin position="244"/>
        <end position="443"/>
    </location>
</feature>
<dbReference type="InterPro" id="IPR046450">
    <property type="entry name" value="PA_dom_sf"/>
</dbReference>
<sequence>MFNQWKKIIDEEFSGRQAYRYAERIGQYHRIQASPGYRAAAHEIMNLLKRGGVEAMLVSYPARYGDKLLSHHSFKEWHCRSAELWIETPERERIARFEEEEISLVQRSISTPKEGLTAELIVIENAQDEDSYKGIDMKGKIALVQGVPSLVHALAVEKYGAAGLIFENLNDYPPLRTRMDMPDTRQYTSYWWNTDEEQKSFGFVVSPRIGSKLKNLAGRQTINLTAYVDAELYEGNYENIEYFIPGKRNEEILLVSHLCHPYPGGQDNASGPGTLMEVMRTLTRLINNGKLPAPELGIRFLMMPEMYGTCAYLNHHPERIPNTIAALNLDMVGADQTKGGGPLCVEQPPMATPTFVDRFTYQLVDGLAKNTGNFTGTSAYSTVHHLRTRFSGGSDHYVLSDSTVGIPCPMLIQWPDRHYHTTADKVENLDSNMMKLVGMTAALYAYGLAKGLEEDWISYLFIHAGKTQQELSSAKEWIFKQEFTAEETNEALNLFSSYEQQAIDQLEKYAEIRGFSKLQELALWAKSVLRTGTQTLMEIAGQQLKFQPGKSEKQAEIKPWEKAVYSRAIMGPLRITDEIINPEEKMTWIKEFELKVPLGYSDFIFNWMDGTRNAGELVKMTRLETGLFYPEYVEKLLELSLKLNLIHTVNIHTEQRIGELK</sequence>
<dbReference type="SUPFAM" id="SSF52025">
    <property type="entry name" value="PA domain"/>
    <property type="match status" value="1"/>
</dbReference>
<dbReference type="RefSeq" id="WP_204542977.1">
    <property type="nucleotide sequence ID" value="NZ_JAFBFI010000008.1"/>
</dbReference>
<evidence type="ECO:0000313" key="2">
    <source>
        <dbReference type="EMBL" id="MBM7692812.1"/>
    </source>
</evidence>